<dbReference type="PANTHER" id="PTHR11808">
    <property type="entry name" value="TRANS-SULFURATION ENZYME FAMILY MEMBER"/>
    <property type="match status" value="1"/>
</dbReference>
<comment type="similarity">
    <text evidence="2 9">Belongs to the trans-sulfuration enzymes family.</text>
</comment>
<keyword evidence="10" id="KW-0808">Transferase</keyword>
<dbReference type="GO" id="GO:0030170">
    <property type="term" value="F:pyridoxal phosphate binding"/>
    <property type="evidence" value="ECO:0007669"/>
    <property type="project" value="InterPro"/>
</dbReference>
<keyword evidence="6" id="KW-0486">Methionine biosynthesis</keyword>
<dbReference type="PIRSF" id="PIRSF001434">
    <property type="entry name" value="CGS"/>
    <property type="match status" value="1"/>
</dbReference>
<evidence type="ECO:0000256" key="1">
    <source>
        <dbReference type="ARBA" id="ARBA00001933"/>
    </source>
</evidence>
<dbReference type="GO" id="GO:0005737">
    <property type="term" value="C:cytoplasm"/>
    <property type="evidence" value="ECO:0007669"/>
    <property type="project" value="TreeGrafter"/>
</dbReference>
<sequence>MKFGTKLIHNGNEIDKNTGALSIPIYHASTYHQEGGVGKYGKYDYSRSGNPTREALESTITTLEGGDNGYAFSSGMAATSSVLSIFSSGDHIILCQDVYGGTYRIAKEFFNKFDIEISFVDVSDLSNIRNSIKENTKGLFLETPSNPLLRITDLRGAIKIAKEHDLITIIDNTFMSPYLQRPIELGIDIVIHSATKFIGGHSDVIGGLVVVKGQELSKRVRFVQNGFGAILGPQDSWLLMRGLKTLKIRLDYQQNNAIKLAEWLQSHKNVESVFYPGLESHPGSKLHLSQADGPGAVLSFTALNDEIALNFMNNVKVAALAVSLGGVETIVSHPSTMSHAAIPKIEREKLGIQDKLIRVSVGLEDIEDLLEDFNRVLV</sequence>
<organism evidence="10 11">
    <name type="scientific">Alkalibaculum sporogenes</name>
    <dbReference type="NCBI Taxonomy" id="2655001"/>
    <lineage>
        <taxon>Bacteria</taxon>
        <taxon>Bacillati</taxon>
        <taxon>Bacillota</taxon>
        <taxon>Clostridia</taxon>
        <taxon>Eubacteriales</taxon>
        <taxon>Eubacteriaceae</taxon>
        <taxon>Alkalibaculum</taxon>
    </lineage>
</organism>
<dbReference type="PROSITE" id="PS00868">
    <property type="entry name" value="CYS_MET_METAB_PP"/>
    <property type="match status" value="1"/>
</dbReference>
<dbReference type="FunFam" id="3.90.1150.10:FF:000033">
    <property type="entry name" value="Cystathionine gamma-synthase"/>
    <property type="match status" value="1"/>
</dbReference>
<dbReference type="InterPro" id="IPR015424">
    <property type="entry name" value="PyrdxlP-dep_Trfase"/>
</dbReference>
<proteinExistence type="inferred from homology"/>
<dbReference type="GO" id="GO:0016740">
    <property type="term" value="F:transferase activity"/>
    <property type="evidence" value="ECO:0007669"/>
    <property type="project" value="UniProtKB-KW"/>
</dbReference>
<dbReference type="SUPFAM" id="SSF53383">
    <property type="entry name" value="PLP-dependent transferases"/>
    <property type="match status" value="1"/>
</dbReference>
<dbReference type="GO" id="GO:0019346">
    <property type="term" value="P:transsulfuration"/>
    <property type="evidence" value="ECO:0007669"/>
    <property type="project" value="InterPro"/>
</dbReference>
<comment type="cofactor">
    <cofactor evidence="1 9">
        <name>pyridoxal 5'-phosphate</name>
        <dbReference type="ChEBI" id="CHEBI:597326"/>
    </cofactor>
</comment>
<protein>
    <recommendedName>
        <fullName evidence="3">cysteine-S-conjugate beta-lyase</fullName>
        <ecNumber evidence="3">4.4.1.13</ecNumber>
    </recommendedName>
</protein>
<comment type="caution">
    <text evidence="10">The sequence shown here is derived from an EMBL/GenBank/DDBJ whole genome shotgun (WGS) entry which is preliminary data.</text>
</comment>
<reference evidence="10 11" key="1">
    <citation type="submission" date="2019-10" db="EMBL/GenBank/DDBJ databases">
        <title>Alkalibaculum tamaniensis sp.nov., a new alkaliphilic acetogen, isolated on methoxylated aromatics from a mud volcano.</title>
        <authorList>
            <person name="Khomyakova M.A."/>
            <person name="Merkel A.Y."/>
            <person name="Bonch-Osmolovskaya E.A."/>
            <person name="Slobodkin A.I."/>
        </authorList>
    </citation>
    <scope>NUCLEOTIDE SEQUENCE [LARGE SCALE GENOMIC DNA]</scope>
    <source>
        <strain evidence="10 11">M08DMB</strain>
    </source>
</reference>
<evidence type="ECO:0000256" key="6">
    <source>
        <dbReference type="ARBA" id="ARBA00023167"/>
    </source>
</evidence>
<dbReference type="EC" id="4.4.1.13" evidence="3"/>
<keyword evidence="4" id="KW-0028">Amino-acid biosynthesis</keyword>
<dbReference type="Gene3D" id="3.40.640.10">
    <property type="entry name" value="Type I PLP-dependent aspartate aminotransferase-like (Major domain)"/>
    <property type="match status" value="1"/>
</dbReference>
<evidence type="ECO:0000256" key="3">
    <source>
        <dbReference type="ARBA" id="ARBA00012224"/>
    </source>
</evidence>
<accession>A0A6A7KBU7</accession>
<dbReference type="GO" id="GO:0009086">
    <property type="term" value="P:methionine biosynthetic process"/>
    <property type="evidence" value="ECO:0007669"/>
    <property type="project" value="UniProtKB-KW"/>
</dbReference>
<evidence type="ECO:0000256" key="7">
    <source>
        <dbReference type="ARBA" id="ARBA00023239"/>
    </source>
</evidence>
<evidence type="ECO:0000313" key="10">
    <source>
        <dbReference type="EMBL" id="MPW26876.1"/>
    </source>
</evidence>
<keyword evidence="11" id="KW-1185">Reference proteome</keyword>
<dbReference type="AlphaFoldDB" id="A0A6A7KBU7"/>
<dbReference type="Gene3D" id="3.90.1150.10">
    <property type="entry name" value="Aspartate Aminotransferase, domain 1"/>
    <property type="match status" value="1"/>
</dbReference>
<dbReference type="Pfam" id="PF01053">
    <property type="entry name" value="Cys_Met_Meta_PP"/>
    <property type="match status" value="1"/>
</dbReference>
<feature type="modified residue" description="N6-(pyridoxal phosphate)lysine" evidence="8">
    <location>
        <position position="196"/>
    </location>
</feature>
<evidence type="ECO:0000256" key="5">
    <source>
        <dbReference type="ARBA" id="ARBA00022898"/>
    </source>
</evidence>
<dbReference type="InterPro" id="IPR015422">
    <property type="entry name" value="PyrdxlP-dep_Trfase_small"/>
</dbReference>
<dbReference type="EMBL" id="WHNX01000030">
    <property type="protein sequence ID" value="MPW26876.1"/>
    <property type="molecule type" value="Genomic_DNA"/>
</dbReference>
<dbReference type="GO" id="GO:0047804">
    <property type="term" value="F:cysteine-S-conjugate beta-lyase activity"/>
    <property type="evidence" value="ECO:0007669"/>
    <property type="project" value="UniProtKB-EC"/>
</dbReference>
<name>A0A6A7KBU7_9FIRM</name>
<keyword evidence="5 8" id="KW-0663">Pyridoxal phosphate</keyword>
<dbReference type="PANTHER" id="PTHR11808:SF50">
    <property type="entry name" value="CYSTATHIONINE BETA-LYASE"/>
    <property type="match status" value="1"/>
</dbReference>
<keyword evidence="7" id="KW-0456">Lyase</keyword>
<dbReference type="CDD" id="cd00614">
    <property type="entry name" value="CGS_like"/>
    <property type="match status" value="1"/>
</dbReference>
<evidence type="ECO:0000256" key="4">
    <source>
        <dbReference type="ARBA" id="ARBA00022605"/>
    </source>
</evidence>
<gene>
    <name evidence="10" type="ORF">GC105_13905</name>
</gene>
<evidence type="ECO:0000256" key="8">
    <source>
        <dbReference type="PIRSR" id="PIRSR001434-2"/>
    </source>
</evidence>
<evidence type="ECO:0000256" key="9">
    <source>
        <dbReference type="RuleBase" id="RU362118"/>
    </source>
</evidence>
<evidence type="ECO:0000313" key="11">
    <source>
        <dbReference type="Proteomes" id="UP000440004"/>
    </source>
</evidence>
<dbReference type="RefSeq" id="WP_152805987.1">
    <property type="nucleotide sequence ID" value="NZ_WHNX01000030.1"/>
</dbReference>
<dbReference type="InterPro" id="IPR000277">
    <property type="entry name" value="Cys/Met-Metab_PyrdxlP-dep_enz"/>
</dbReference>
<dbReference type="InterPro" id="IPR054542">
    <property type="entry name" value="Cys_met_metab_PP"/>
</dbReference>
<dbReference type="Proteomes" id="UP000440004">
    <property type="component" value="Unassembled WGS sequence"/>
</dbReference>
<dbReference type="InterPro" id="IPR015421">
    <property type="entry name" value="PyrdxlP-dep_Trfase_major"/>
</dbReference>
<evidence type="ECO:0000256" key="2">
    <source>
        <dbReference type="ARBA" id="ARBA00009077"/>
    </source>
</evidence>
<dbReference type="FunFam" id="3.40.640.10:FF:000009">
    <property type="entry name" value="Cystathionine gamma-synthase homolog"/>
    <property type="match status" value="1"/>
</dbReference>